<dbReference type="Proteomes" id="UP000049472">
    <property type="component" value="Unassembled WGS sequence"/>
</dbReference>
<dbReference type="GO" id="GO:0004553">
    <property type="term" value="F:hydrolase activity, hydrolyzing O-glycosyl compounds"/>
    <property type="evidence" value="ECO:0007669"/>
    <property type="project" value="InterPro"/>
</dbReference>
<dbReference type="Pfam" id="PF21365">
    <property type="entry name" value="Glyco_hydro_31_3rd"/>
    <property type="match status" value="1"/>
</dbReference>
<dbReference type="SUPFAM" id="SSF51011">
    <property type="entry name" value="Glycosyl hydrolase domain"/>
    <property type="match status" value="1"/>
</dbReference>
<dbReference type="InterPro" id="IPR030458">
    <property type="entry name" value="Glyco_hydro_31_AS"/>
</dbReference>
<evidence type="ECO:0000256" key="2">
    <source>
        <dbReference type="ARBA" id="ARBA00022801"/>
    </source>
</evidence>
<dbReference type="InterPro" id="IPR000322">
    <property type="entry name" value="Glyco_hydro_31_TIM"/>
</dbReference>
<feature type="domain" description="DUF5110" evidence="7">
    <location>
        <begin position="700"/>
        <end position="737"/>
    </location>
</feature>
<dbReference type="CDD" id="cd14752">
    <property type="entry name" value="GH31_N"/>
    <property type="match status" value="1"/>
</dbReference>
<dbReference type="InterPro" id="IPR048395">
    <property type="entry name" value="Glyco_hydro_31_C"/>
</dbReference>
<dbReference type="EMBL" id="CVRQ01000008">
    <property type="protein sequence ID" value="CRL33389.1"/>
    <property type="molecule type" value="Genomic_DNA"/>
</dbReference>
<dbReference type="InterPro" id="IPR011013">
    <property type="entry name" value="Gal_mutarotase_sf_dom"/>
</dbReference>
<evidence type="ECO:0000256" key="4">
    <source>
        <dbReference type="RuleBase" id="RU361185"/>
    </source>
</evidence>
<dbReference type="PROSITE" id="PS00129">
    <property type="entry name" value="GLYCOSYL_HYDROL_F31_1"/>
    <property type="match status" value="1"/>
</dbReference>
<dbReference type="InterPro" id="IPR017853">
    <property type="entry name" value="GH"/>
</dbReference>
<dbReference type="Gene3D" id="2.60.40.1180">
    <property type="entry name" value="Golgi alpha-mannosidase II"/>
    <property type="match status" value="2"/>
</dbReference>
<dbReference type="PANTHER" id="PTHR22762">
    <property type="entry name" value="ALPHA-GLUCOSIDASE"/>
    <property type="match status" value="1"/>
</dbReference>
<name>A0A0M6WEK7_9FIRM</name>
<protein>
    <submittedName>
        <fullName evidence="9">Alpha-glucosidase</fullName>
    </submittedName>
</protein>
<accession>A0A0M6WEK7</accession>
<dbReference type="Gene3D" id="3.20.20.80">
    <property type="entry name" value="Glycosidases"/>
    <property type="match status" value="2"/>
</dbReference>
<keyword evidence="10" id="KW-1185">Reference proteome</keyword>
<dbReference type="GO" id="GO:0030246">
    <property type="term" value="F:carbohydrate binding"/>
    <property type="evidence" value="ECO:0007669"/>
    <property type="project" value="InterPro"/>
</dbReference>
<dbReference type="SUPFAM" id="SSF74650">
    <property type="entry name" value="Galactose mutarotase-like"/>
    <property type="match status" value="1"/>
</dbReference>
<evidence type="ECO:0000259" key="7">
    <source>
        <dbReference type="Pfam" id="PF17137"/>
    </source>
</evidence>
<evidence type="ECO:0000256" key="1">
    <source>
        <dbReference type="ARBA" id="ARBA00007806"/>
    </source>
</evidence>
<proteinExistence type="inferred from homology"/>
<dbReference type="Pfam" id="PF01055">
    <property type="entry name" value="Glyco_hydro_31_2nd"/>
    <property type="match status" value="1"/>
</dbReference>
<dbReference type="InterPro" id="IPR033403">
    <property type="entry name" value="DUF5110"/>
</dbReference>
<keyword evidence="3 4" id="KW-0326">Glycosidase</keyword>
<feature type="domain" description="Glycosyl hydrolase family 31 C-terminal" evidence="8">
    <location>
        <begin position="595"/>
        <end position="681"/>
    </location>
</feature>
<dbReference type="AlphaFoldDB" id="A0A0M6WEK7"/>
<dbReference type="InterPro" id="IPR025887">
    <property type="entry name" value="Glyco_hydro_31_N_dom"/>
</dbReference>
<evidence type="ECO:0000259" key="8">
    <source>
        <dbReference type="Pfam" id="PF21365"/>
    </source>
</evidence>
<dbReference type="Pfam" id="PF17137">
    <property type="entry name" value="DUF5110"/>
    <property type="match status" value="1"/>
</dbReference>
<dbReference type="SUPFAM" id="SSF51445">
    <property type="entry name" value="(Trans)glycosidases"/>
    <property type="match status" value="1"/>
</dbReference>
<comment type="similarity">
    <text evidence="1 4">Belongs to the glycosyl hydrolase 31 family.</text>
</comment>
<evidence type="ECO:0000313" key="10">
    <source>
        <dbReference type="Proteomes" id="UP000049472"/>
    </source>
</evidence>
<evidence type="ECO:0000259" key="6">
    <source>
        <dbReference type="Pfam" id="PF13802"/>
    </source>
</evidence>
<dbReference type="InterPro" id="IPR013780">
    <property type="entry name" value="Glyco_hydro_b"/>
</dbReference>
<sequence length="748" mass="84453">MENSYKNCKIQDNTAELIYENGSLFVTIFENNIVHVAQKPGIESVAIEEGFIPKAATPDVTCKDTSDAKGTSAEAGVSDAAVKAVISARDITVNVKDNEKLDIYYKGKLVLSDYEKARKKSEKNPYEDLAIAELEGHTVGKDEEKTDSVTIIKKLGKDDAIYGLGDKPGCLNKRGYSYVNWNTDDPAPHVDSFKSLYKSIPFFIVLGDEYCYGIFADNTYKTTFDFGYENTDYYFVEHEKGELDYYFMPGNDMAEVVGLYTSLTGTTPLYQRWIYGSHQSRWGYYTQDEVLDIADKFRELDIPCDVIHMDIDYMNGYRVFTFDDKKFPDVKGLSEKLADRGVKLISIIDPGVKKDEDYFMYKEGMEMDAFAHDTDGSVYENAVWPGTSVFPDFTKQSVRSWWGDKTKILLEHGISGIWNDMNEPASFNGPLPDDVQFEYGAHEKVHNIYGHFMAKATYEGLAKNDGGKRPFVLTRAAYAGSQKYCGGWTGDNHSIWAHIALSLEQVCNLSVSGLAMCGSDIGGFGSDTTPELLVRFYEAAVFVPFFRNHSAMGTRRQEPWQFDETTIDAVRKTVKLRYRFIPYIYDLAHECEKTGAPIVRPLVYEYPVDKHVRNISDEYMLGSFVLVAPVIAPGKEAREVYLPDGDWYDYYTGEKYSGGRYILADAPLDKVPVFIKAGAIIPVADGEIRSTEDITEDKISILTYPGKGDFVHYQDDNETFAYRNGEYNAVEYTLDGETLEKRVLHKGL</sequence>
<dbReference type="Gene3D" id="2.60.40.1760">
    <property type="entry name" value="glycosyl hydrolase (family 31)"/>
    <property type="match status" value="1"/>
</dbReference>
<evidence type="ECO:0000256" key="3">
    <source>
        <dbReference type="ARBA" id="ARBA00023295"/>
    </source>
</evidence>
<organism evidence="9 10">
    <name type="scientific">Agathobacter rectalis</name>
    <dbReference type="NCBI Taxonomy" id="39491"/>
    <lineage>
        <taxon>Bacteria</taxon>
        <taxon>Bacillati</taxon>
        <taxon>Bacillota</taxon>
        <taxon>Clostridia</taxon>
        <taxon>Lachnospirales</taxon>
        <taxon>Lachnospiraceae</taxon>
        <taxon>Agathobacter</taxon>
    </lineage>
</organism>
<dbReference type="Pfam" id="PF13802">
    <property type="entry name" value="Gal_mutarotas_2"/>
    <property type="match status" value="1"/>
</dbReference>
<evidence type="ECO:0000313" key="9">
    <source>
        <dbReference type="EMBL" id="CRL33389.1"/>
    </source>
</evidence>
<dbReference type="RefSeq" id="WP_055061060.1">
    <property type="nucleotide sequence ID" value="NZ_CVRQ01000008.1"/>
</dbReference>
<dbReference type="GO" id="GO:0005975">
    <property type="term" value="P:carbohydrate metabolic process"/>
    <property type="evidence" value="ECO:0007669"/>
    <property type="project" value="InterPro"/>
</dbReference>
<feature type="domain" description="Glycoside hydrolase family 31 TIM barrel" evidence="5">
    <location>
        <begin position="268"/>
        <end position="587"/>
    </location>
</feature>
<keyword evidence="2 4" id="KW-0378">Hydrolase</keyword>
<dbReference type="PANTHER" id="PTHR22762:SF120">
    <property type="entry name" value="HETEROGLYCAN GLUCOSIDASE 1"/>
    <property type="match status" value="1"/>
</dbReference>
<feature type="domain" description="Glycoside hydrolase family 31 N-terminal" evidence="6">
    <location>
        <begin position="25"/>
        <end position="225"/>
    </location>
</feature>
<dbReference type="CDD" id="cd06604">
    <property type="entry name" value="GH31_glucosidase_II_MalA"/>
    <property type="match status" value="1"/>
</dbReference>
<evidence type="ECO:0000259" key="5">
    <source>
        <dbReference type="Pfam" id="PF01055"/>
    </source>
</evidence>
<reference evidence="10" key="1">
    <citation type="submission" date="2015-05" db="EMBL/GenBank/DDBJ databases">
        <authorList>
            <consortium name="Pathogen Informatics"/>
        </authorList>
    </citation>
    <scope>NUCLEOTIDE SEQUENCE [LARGE SCALE GENOMIC DNA]</scope>
    <source>
        <strain evidence="10">T1-815</strain>
    </source>
</reference>
<gene>
    <name evidence="9" type="ORF">T1815_05761</name>
</gene>